<dbReference type="InterPro" id="IPR007742">
    <property type="entry name" value="NosD_dom"/>
</dbReference>
<protein>
    <submittedName>
        <fullName evidence="7">NosD domain-containing protein</fullName>
    </submittedName>
</protein>
<dbReference type="EMBL" id="JBHRTS010000001">
    <property type="protein sequence ID" value="MFC3192658.1"/>
    <property type="molecule type" value="Genomic_DNA"/>
</dbReference>
<dbReference type="Gene3D" id="2.160.20.10">
    <property type="entry name" value="Single-stranded right-handed beta-helix, Pectin lyase-like"/>
    <property type="match status" value="1"/>
</dbReference>
<comment type="pathway">
    <text evidence="1">Protein modification; protein ubiquitination.</text>
</comment>
<dbReference type="Pfam" id="PF20009">
    <property type="entry name" value="GEVED"/>
    <property type="match status" value="1"/>
</dbReference>
<dbReference type="InterPro" id="IPR051550">
    <property type="entry name" value="SCF-Subunits/Alg-Epimerases"/>
</dbReference>
<dbReference type="Pfam" id="PF05048">
    <property type="entry name" value="NosD"/>
    <property type="match status" value="1"/>
</dbReference>
<evidence type="ECO:0000259" key="6">
    <source>
        <dbReference type="Pfam" id="PF20009"/>
    </source>
</evidence>
<evidence type="ECO:0000313" key="8">
    <source>
        <dbReference type="Proteomes" id="UP001595533"/>
    </source>
</evidence>
<feature type="domain" description="GEVED" evidence="6">
    <location>
        <begin position="103"/>
        <end position="176"/>
    </location>
</feature>
<keyword evidence="3" id="KW-0833">Ubl conjugation pathway</keyword>
<dbReference type="InterPro" id="IPR022441">
    <property type="entry name" value="Para_beta_helix_rpt-2"/>
</dbReference>
<keyword evidence="4" id="KW-0732">Signal</keyword>
<gene>
    <name evidence="7" type="ORF">ACFODZ_00260</name>
</gene>
<dbReference type="InterPro" id="IPR006626">
    <property type="entry name" value="PbH1"/>
</dbReference>
<organism evidence="7 8">
    <name type="scientific">Marinicella sediminis</name>
    <dbReference type="NCBI Taxonomy" id="1792834"/>
    <lineage>
        <taxon>Bacteria</taxon>
        <taxon>Pseudomonadati</taxon>
        <taxon>Pseudomonadota</taxon>
        <taxon>Gammaproteobacteria</taxon>
        <taxon>Lysobacterales</taxon>
        <taxon>Marinicellaceae</taxon>
        <taxon>Marinicella</taxon>
    </lineage>
</organism>
<sequence>MQKKYLTVVLCCALSLLSLKSWSQTYCEGGAIDNQWMWVEGVTSMPFGHISGRHHNNYGDQDHLYIGYAEYTSQVIEWQEGVNHLELIPGKMDHPAMEAYPLYWRVWIDLNQDGQFSDAERLYTNSGFETVTAEVDLSDLIGDDELLTRMRIRGGFDDHTEPCVPMLSGETEDYTVRVVPSTVSTLRVPQEYLSIQAAIDAAVPGDRVLVDDGIYPESLVVYKALTVESVNGPESSIISGSTALNTIEVTASDVTIRGFGVENLAPDSEADVFYAAGADNGQVINTKCAETEVDGVPDVAVRITGANQIRVSGLECDARGLQGIYAEQITGGEFTDNQISHQAEFGIYINNAQDVVIRSNQIRANDDAGIYVVESNNGIIQANISSDHQINVSSTGIHLWLSEDFEVVDNQTIDNGYSGIWISNSNRVKVTSNIVSGTSYALYLNAGYYNEVTDNQSNQNWMGLFVTGTDYSLIADNDLNQNDYGMNIRYTRNNVFINNLVTENQVMLFLGFAERNEFIGNDFQGLEGADFPDCAFRLHDAEFNYFSRNHFDFAGGEVCINDASRAIWRGKDPVNYQYQGQNLTSYLGNFYIDGNHSDQNGDGLADADHPWPGQDAFDEYPLVTSKDQYLIQ</sequence>
<comment type="caution">
    <text evidence="7">The sequence shown here is derived from an EMBL/GenBank/DDBJ whole genome shotgun (WGS) entry which is preliminary data.</text>
</comment>
<dbReference type="SUPFAM" id="SSF51126">
    <property type="entry name" value="Pectin lyase-like"/>
    <property type="match status" value="2"/>
</dbReference>
<name>A0ABV7J7N7_9GAMM</name>
<reference evidence="8" key="1">
    <citation type="journal article" date="2019" name="Int. J. Syst. Evol. Microbiol.">
        <title>The Global Catalogue of Microorganisms (GCM) 10K type strain sequencing project: providing services to taxonomists for standard genome sequencing and annotation.</title>
        <authorList>
            <consortium name="The Broad Institute Genomics Platform"/>
            <consortium name="The Broad Institute Genome Sequencing Center for Infectious Disease"/>
            <person name="Wu L."/>
            <person name="Ma J."/>
        </authorList>
    </citation>
    <scope>NUCLEOTIDE SEQUENCE [LARGE SCALE GENOMIC DNA]</scope>
    <source>
        <strain evidence="8">KCTC 42953</strain>
    </source>
</reference>
<dbReference type="InterPro" id="IPR011050">
    <property type="entry name" value="Pectin_lyase_fold/virulence"/>
</dbReference>
<evidence type="ECO:0000256" key="3">
    <source>
        <dbReference type="ARBA" id="ARBA00022786"/>
    </source>
</evidence>
<dbReference type="InterPro" id="IPR045474">
    <property type="entry name" value="GEVED"/>
</dbReference>
<accession>A0ABV7J7N7</accession>
<proteinExistence type="predicted"/>
<dbReference type="SMART" id="SM00710">
    <property type="entry name" value="PbH1"/>
    <property type="match status" value="7"/>
</dbReference>
<feature type="chain" id="PRO_5045455608" evidence="4">
    <location>
        <begin position="24"/>
        <end position="632"/>
    </location>
</feature>
<evidence type="ECO:0000256" key="2">
    <source>
        <dbReference type="ARBA" id="ARBA00022737"/>
    </source>
</evidence>
<dbReference type="RefSeq" id="WP_077412805.1">
    <property type="nucleotide sequence ID" value="NZ_JBHRTS010000001.1"/>
</dbReference>
<dbReference type="PANTHER" id="PTHR22990">
    <property type="entry name" value="F-BOX ONLY PROTEIN"/>
    <property type="match status" value="1"/>
</dbReference>
<feature type="domain" description="Periplasmic copper-binding protein NosD beta helix" evidence="5">
    <location>
        <begin position="384"/>
        <end position="593"/>
    </location>
</feature>
<dbReference type="NCBIfam" id="TIGR03804">
    <property type="entry name" value="para_beta_helix"/>
    <property type="match status" value="3"/>
</dbReference>
<dbReference type="Proteomes" id="UP001595533">
    <property type="component" value="Unassembled WGS sequence"/>
</dbReference>
<evidence type="ECO:0000256" key="4">
    <source>
        <dbReference type="SAM" id="SignalP"/>
    </source>
</evidence>
<keyword evidence="2" id="KW-0677">Repeat</keyword>
<feature type="signal peptide" evidence="4">
    <location>
        <begin position="1"/>
        <end position="23"/>
    </location>
</feature>
<dbReference type="InterPro" id="IPR012334">
    <property type="entry name" value="Pectin_lyas_fold"/>
</dbReference>
<evidence type="ECO:0000313" key="7">
    <source>
        <dbReference type="EMBL" id="MFC3192658.1"/>
    </source>
</evidence>
<evidence type="ECO:0000259" key="5">
    <source>
        <dbReference type="Pfam" id="PF05048"/>
    </source>
</evidence>
<dbReference type="PANTHER" id="PTHR22990:SF15">
    <property type="entry name" value="F-BOX ONLY PROTEIN 10"/>
    <property type="match status" value="1"/>
</dbReference>
<keyword evidence="8" id="KW-1185">Reference proteome</keyword>
<evidence type="ECO:0000256" key="1">
    <source>
        <dbReference type="ARBA" id="ARBA00004906"/>
    </source>
</evidence>